<dbReference type="AlphaFoldDB" id="A0A3B0QEM3"/>
<dbReference type="InterPro" id="IPR012337">
    <property type="entry name" value="RNaseH-like_sf"/>
</dbReference>
<dbReference type="Gene3D" id="3.30.420.10">
    <property type="entry name" value="Ribonuclease H-like superfamily/Ribonuclease H"/>
    <property type="match status" value="1"/>
</dbReference>
<dbReference type="Proteomes" id="UP000257559">
    <property type="component" value="Chromosome"/>
</dbReference>
<comment type="function">
    <text evidence="2">Endonuclease that specifically degrades the RNA of RNA-DNA hybrids.</text>
</comment>
<proteinExistence type="inferred from homology"/>
<evidence type="ECO:0000313" key="5">
    <source>
        <dbReference type="Proteomes" id="UP000257559"/>
    </source>
</evidence>
<evidence type="ECO:0000256" key="1">
    <source>
        <dbReference type="PROSITE-ProRule" id="PRU01319"/>
    </source>
</evidence>
<keyword evidence="2" id="KW-0540">Nuclease</keyword>
<sequence>MQSILNFEKKYNFQNKKILIDQYSTTNSIKKYQDRFSFIEDFSNFYKKEKEIYLMKKAEQHSQAVACASIIARATLNNYMKKQKEEYDFNFLLGASQKAKDQVSEFEAKFGKETLSKVSKTSFKI</sequence>
<comment type="catalytic activity">
    <reaction evidence="2">
        <text>Endonucleolytic cleavage to 5'-phosphomonoester.</text>
        <dbReference type="EC" id="3.1.26.4"/>
    </reaction>
</comment>
<dbReference type="GO" id="GO:0003723">
    <property type="term" value="F:RNA binding"/>
    <property type="evidence" value="ECO:0007669"/>
    <property type="project" value="UniProtKB-UniRule"/>
</dbReference>
<comment type="similarity">
    <text evidence="2">Belongs to the RNase HII family.</text>
</comment>
<dbReference type="GO" id="GO:0004523">
    <property type="term" value="F:RNA-DNA hybrid ribonuclease activity"/>
    <property type="evidence" value="ECO:0007669"/>
    <property type="project" value="UniProtKB-EC"/>
</dbReference>
<protein>
    <recommendedName>
        <fullName evidence="2">Ribonuclease</fullName>
        <ecNumber evidence="2">3.1.26.4</ecNumber>
    </recommendedName>
</protein>
<dbReference type="KEGG" id="medw:NCTC10132_01403"/>
<accession>A0A3B0QEM3</accession>
<dbReference type="InterPro" id="IPR024567">
    <property type="entry name" value="RNase_HII/HIII_dom"/>
</dbReference>
<keyword evidence="5" id="KW-1185">Reference proteome</keyword>
<dbReference type="PROSITE" id="PS51975">
    <property type="entry name" value="RNASE_H_2"/>
    <property type="match status" value="1"/>
</dbReference>
<gene>
    <name evidence="4" type="primary">rnhB_1_2</name>
    <name evidence="4" type="ORF">NCTC10132_01403</name>
</gene>
<dbReference type="SUPFAM" id="SSF53098">
    <property type="entry name" value="Ribonuclease H-like"/>
    <property type="match status" value="1"/>
</dbReference>
<evidence type="ECO:0000256" key="2">
    <source>
        <dbReference type="RuleBase" id="RU003515"/>
    </source>
</evidence>
<comment type="caution">
    <text evidence="1">Lacks conserved residue(s) required for the propagation of feature annotation.</text>
</comment>
<evidence type="ECO:0000259" key="3">
    <source>
        <dbReference type="PROSITE" id="PS51975"/>
    </source>
</evidence>
<keyword evidence="2" id="KW-0255">Endonuclease</keyword>
<dbReference type="EMBL" id="LS991951">
    <property type="protein sequence ID" value="SYV98031.1"/>
    <property type="molecule type" value="Genomic_DNA"/>
</dbReference>
<feature type="domain" description="RNase H type-2" evidence="3">
    <location>
        <begin position="1"/>
        <end position="125"/>
    </location>
</feature>
<dbReference type="EC" id="3.1.26.4" evidence="2"/>
<organism evidence="4 5">
    <name type="scientific">Mycoplasmopsis edwardii</name>
    <dbReference type="NCBI Taxonomy" id="53558"/>
    <lineage>
        <taxon>Bacteria</taxon>
        <taxon>Bacillati</taxon>
        <taxon>Mycoplasmatota</taxon>
        <taxon>Mycoplasmoidales</taxon>
        <taxon>Metamycoplasmataceae</taxon>
        <taxon>Mycoplasmopsis</taxon>
    </lineage>
</organism>
<dbReference type="InterPro" id="IPR036397">
    <property type="entry name" value="RNaseH_sf"/>
</dbReference>
<dbReference type="Pfam" id="PF01351">
    <property type="entry name" value="RNase_HII"/>
    <property type="match status" value="1"/>
</dbReference>
<evidence type="ECO:0000313" key="4">
    <source>
        <dbReference type="EMBL" id="SYV98031.1"/>
    </source>
</evidence>
<name>A0A3B0QEM3_9BACT</name>
<keyword evidence="2 4" id="KW-0378">Hydrolase</keyword>
<reference evidence="5" key="1">
    <citation type="submission" date="2018-06" db="EMBL/GenBank/DDBJ databases">
        <authorList>
            <consortium name="Pathogen Informatics"/>
        </authorList>
    </citation>
    <scope>NUCLEOTIDE SEQUENCE [LARGE SCALE GENOMIC DNA]</scope>
    <source>
        <strain evidence="5">NCTC10132</strain>
    </source>
</reference>